<reference evidence="1 2" key="1">
    <citation type="submission" date="2019-10" db="EMBL/GenBank/DDBJ databases">
        <authorList>
            <person name="Lin L.C."/>
        </authorList>
    </citation>
    <scope>NUCLEOTIDE SEQUENCE [LARGE SCALE GENOMIC DNA]</scope>
</reference>
<proteinExistence type="predicted"/>
<protein>
    <submittedName>
        <fullName evidence="1">Uncharacterized protein</fullName>
    </submittedName>
</protein>
<dbReference type="Proteomes" id="UP000325783">
    <property type="component" value="Segment"/>
</dbReference>
<evidence type="ECO:0000313" key="1">
    <source>
        <dbReference type="EMBL" id="QFR59849.1"/>
    </source>
</evidence>
<dbReference type="EMBL" id="MN584918">
    <property type="protein sequence ID" value="QFR59849.1"/>
    <property type="molecule type" value="Genomic_DNA"/>
</dbReference>
<gene>
    <name evidence="1" type="ORF">VOWphi5012_065</name>
</gene>
<organism evidence="1 2">
    <name type="scientific">Vibrio phage phi50-12</name>
    <dbReference type="NCBI Taxonomy" id="2654972"/>
    <lineage>
        <taxon>Viruses</taxon>
        <taxon>Duplodnaviria</taxon>
        <taxon>Heunggongvirae</taxon>
        <taxon>Uroviricota</taxon>
        <taxon>Caudoviricetes</taxon>
        <taxon>Schitoviridae</taxon>
        <taxon>Penintadodekavirus</taxon>
        <taxon>Penintadodekavirus 5012</taxon>
    </lineage>
</organism>
<evidence type="ECO:0000313" key="2">
    <source>
        <dbReference type="Proteomes" id="UP000325783"/>
    </source>
</evidence>
<name>A0A5P8PRF4_9CAUD</name>
<accession>A0A5P8PRF4</accession>
<keyword evidence="2" id="KW-1185">Reference proteome</keyword>
<sequence length="220" mass="25662">MSTEYPMQPISNGRFEANPIVDWLCTEVSNMNAIAVYCAENKIDYKYQEQLAQLVGYSVSGYGSLSYVSDESYNRAESQMNTHTILTETPEEKEVLDAIEETKPTYRYEKVTDYLFDLKEEFERGDLFSFDGDEHYVQIETEGDFSYAHVHENIHRRIEVTEREMELEAAYDLYCEWGQGKQHCKSFEQFKDADGTRAMWLRVVHKTGYRKLLNDVNGKG</sequence>